<sequence length="190" mass="21182">MSKKLIAFITTIVVMLAVASPATAQRINVKTNALYWLAMSPNLGVEFRINRHMTFNLEGVVNRVSGFKPYGVSNLSTKGFAFEPEARYWFSARPQAGHFVGLTAVAANYDLQFNDKRHDGDLFGGGITYGYSFVLSRHWSLETTIGVGAVYRQEKYSRNEEERAALDKPNVSTVNFAPIKAAVSFVYIIK</sequence>
<name>A0A3R6MID6_9BACT</name>
<evidence type="ECO:0000256" key="1">
    <source>
        <dbReference type="SAM" id="SignalP"/>
    </source>
</evidence>
<protein>
    <submittedName>
        <fullName evidence="2">DUF3575 domain-containing protein</fullName>
    </submittedName>
</protein>
<evidence type="ECO:0000313" key="3">
    <source>
        <dbReference type="Proteomes" id="UP000286598"/>
    </source>
</evidence>
<dbReference type="Proteomes" id="UP000286598">
    <property type="component" value="Unassembled WGS sequence"/>
</dbReference>
<keyword evidence="1" id="KW-0732">Signal</keyword>
<comment type="caution">
    <text evidence="2">The sequence shown here is derived from an EMBL/GenBank/DDBJ whole genome shotgun (WGS) entry which is preliminary data.</text>
</comment>
<dbReference type="OrthoDB" id="1091815at2"/>
<evidence type="ECO:0000313" key="2">
    <source>
        <dbReference type="EMBL" id="RHK48236.1"/>
    </source>
</evidence>
<dbReference type="EMBL" id="QRNO01000069">
    <property type="protein sequence ID" value="RHK48236.1"/>
    <property type="molecule type" value="Genomic_DNA"/>
</dbReference>
<feature type="signal peptide" evidence="1">
    <location>
        <begin position="1"/>
        <end position="24"/>
    </location>
</feature>
<dbReference type="AlphaFoldDB" id="A0A3R6MID6"/>
<keyword evidence="3" id="KW-1185">Reference proteome</keyword>
<organism evidence="2 3">
    <name type="scientific">Leyella stercorea</name>
    <dbReference type="NCBI Taxonomy" id="363265"/>
    <lineage>
        <taxon>Bacteria</taxon>
        <taxon>Pseudomonadati</taxon>
        <taxon>Bacteroidota</taxon>
        <taxon>Bacteroidia</taxon>
        <taxon>Bacteroidales</taxon>
        <taxon>Prevotellaceae</taxon>
        <taxon>Leyella</taxon>
    </lineage>
</organism>
<dbReference type="RefSeq" id="WP_118355881.1">
    <property type="nucleotide sequence ID" value="NZ_DBFBQH010000035.1"/>
</dbReference>
<reference evidence="2 3" key="1">
    <citation type="submission" date="2018-08" db="EMBL/GenBank/DDBJ databases">
        <title>A genome reference for cultivated species of the human gut microbiota.</title>
        <authorList>
            <person name="Zou Y."/>
            <person name="Xue W."/>
            <person name="Luo G."/>
        </authorList>
    </citation>
    <scope>NUCLEOTIDE SEQUENCE [LARGE SCALE GENOMIC DNA]</scope>
    <source>
        <strain evidence="2 3">AF42-9</strain>
    </source>
</reference>
<accession>A0A3R6MID6</accession>
<dbReference type="Pfam" id="PF12099">
    <property type="entry name" value="DUF3575"/>
    <property type="match status" value="1"/>
</dbReference>
<proteinExistence type="predicted"/>
<dbReference type="InterPro" id="IPR021958">
    <property type="entry name" value="DUF3575"/>
</dbReference>
<feature type="chain" id="PRO_5018778085" evidence="1">
    <location>
        <begin position="25"/>
        <end position="190"/>
    </location>
</feature>
<gene>
    <name evidence="2" type="ORF">DW060_11035</name>
</gene>